<dbReference type="STRING" id="1305737.GCA_000526355_01322"/>
<evidence type="ECO:0000313" key="2">
    <source>
        <dbReference type="Proteomes" id="UP000050421"/>
    </source>
</evidence>
<protein>
    <submittedName>
        <fullName evidence="1">Uncharacterized protein</fullName>
    </submittedName>
</protein>
<comment type="caution">
    <text evidence="1">The sequence shown here is derived from an EMBL/GenBank/DDBJ whole genome shotgun (WGS) entry which is preliminary data.</text>
</comment>
<accession>A0A0P7WYH3</accession>
<dbReference type="AlphaFoldDB" id="A0A0P7WYH3"/>
<dbReference type="EMBL" id="LJXT01000180">
    <property type="protein sequence ID" value="KPQ06507.1"/>
    <property type="molecule type" value="Genomic_DNA"/>
</dbReference>
<dbReference type="eggNOG" id="ENOG5032Y59">
    <property type="taxonomic scope" value="Bacteria"/>
</dbReference>
<dbReference type="OrthoDB" id="1467713at2"/>
<evidence type="ECO:0000313" key="1">
    <source>
        <dbReference type="EMBL" id="KPQ06507.1"/>
    </source>
</evidence>
<dbReference type="Proteomes" id="UP000050421">
    <property type="component" value="Unassembled WGS sequence"/>
</dbReference>
<gene>
    <name evidence="1" type="ORF">HLUCCX10_17770</name>
</gene>
<reference evidence="1 2" key="1">
    <citation type="submission" date="2015-09" db="EMBL/GenBank/DDBJ databases">
        <title>Identification and resolution of microdiversity through metagenomic sequencing of parallel consortia.</title>
        <authorList>
            <person name="Nelson W.C."/>
            <person name="Romine M.F."/>
            <person name="Lindemann S.R."/>
        </authorList>
    </citation>
    <scope>NUCLEOTIDE SEQUENCE [LARGE SCALE GENOMIC DNA]</scope>
    <source>
        <strain evidence="1">HL-49</strain>
    </source>
</reference>
<proteinExistence type="predicted"/>
<dbReference type="PATRIC" id="fig|1305737.6.peg.861"/>
<name>A0A0P7WYH3_9BACT</name>
<organism evidence="1 2">
    <name type="scientific">Algoriphagus marincola HL-49</name>
    <dbReference type="NCBI Taxonomy" id="1305737"/>
    <lineage>
        <taxon>Bacteria</taxon>
        <taxon>Pseudomonadati</taxon>
        <taxon>Bacteroidota</taxon>
        <taxon>Cytophagia</taxon>
        <taxon>Cytophagales</taxon>
        <taxon>Cyclobacteriaceae</taxon>
        <taxon>Algoriphagus</taxon>
    </lineage>
</organism>
<sequence>MRIVKEFSKEEIRVSIFSWNNKYLIKFELGPMEQTFKVSEMDVLEEEDLNSFCEGEFFEAVKLRFEEMGKNLRKQLENL</sequence>